<evidence type="ECO:0000313" key="2">
    <source>
        <dbReference type="EMBL" id="HGV66448.1"/>
    </source>
</evidence>
<proteinExistence type="predicted"/>
<comment type="caution">
    <text evidence="2">The sequence shown here is derived from an EMBL/GenBank/DDBJ whole genome shotgun (WGS) entry which is preliminary data.</text>
</comment>
<dbReference type="AlphaFoldDB" id="A0A7J3QEA5"/>
<accession>A0A7J3QEA5</accession>
<dbReference type="InterPro" id="IPR038763">
    <property type="entry name" value="DHH_sf"/>
</dbReference>
<reference evidence="2" key="1">
    <citation type="journal article" date="2020" name="mSystems">
        <title>Genome- and Community-Level Interaction Insights into Carbon Utilization and Element Cycling Functions of Hydrothermarchaeota in Hydrothermal Sediment.</title>
        <authorList>
            <person name="Zhou Z."/>
            <person name="Liu Y."/>
            <person name="Xu W."/>
            <person name="Pan J."/>
            <person name="Luo Z.H."/>
            <person name="Li M."/>
        </authorList>
    </citation>
    <scope>NUCLEOTIDE SEQUENCE [LARGE SCALE GENOMIC DNA]</scope>
    <source>
        <strain evidence="2">SpSt-721</strain>
    </source>
</reference>
<dbReference type="InterPro" id="IPR051319">
    <property type="entry name" value="Oligoribo/pAp-PDE_c-di-AMP_PDE"/>
</dbReference>
<dbReference type="EMBL" id="DTET01000072">
    <property type="protein sequence ID" value="HGV66448.1"/>
    <property type="molecule type" value="Genomic_DNA"/>
</dbReference>
<name>A0A7J3QEA5_9CREN</name>
<dbReference type="Pfam" id="PF01368">
    <property type="entry name" value="DHH"/>
    <property type="match status" value="1"/>
</dbReference>
<dbReference type="PANTHER" id="PTHR47618">
    <property type="entry name" value="BIFUNCTIONAL OLIGORIBONUCLEASE AND PAP PHOSPHATASE NRNA"/>
    <property type="match status" value="1"/>
</dbReference>
<dbReference type="Gene3D" id="3.90.1640.10">
    <property type="entry name" value="inorganic pyrophosphatase (n-terminal core)"/>
    <property type="match status" value="1"/>
</dbReference>
<feature type="domain" description="DDH" evidence="1">
    <location>
        <begin position="26"/>
        <end position="185"/>
    </location>
</feature>
<dbReference type="SUPFAM" id="SSF64182">
    <property type="entry name" value="DHH phosphoesterases"/>
    <property type="match status" value="1"/>
</dbReference>
<sequence>MHSIQLKSTLNNLKEEIKLLILTAKNIAILTHSNADPDALGSACTMANFINKINPIANVRIIISDGIGNECKELLRICTTKGVKIEITKKSHRIEDISEDLCVLVDVASTEQLRHAKFTLTACKTIIIIDHHESHNYEEELLKNKNVIYILDATASSTAEIIYKFIKEFNINVDIDYLTILLAGIIWDTKRFLRISSNTFKYVAEIIEKGTSYSEVLKLIEGTKPIYSRIARIKCLLRHRGFKMVIDNKELYIAVSEVGAYESDCATALITMGYDIAIVVSEDESLKVLRLIYRAREEILNEINIDIYRDIIKKLIEVFGGGGGGHKGAGGAIIRTYNIETLFREIINVLYAISSNRLYEFEEKKVGEHILS</sequence>
<dbReference type="PANTHER" id="PTHR47618:SF1">
    <property type="entry name" value="BIFUNCTIONAL OLIGORIBONUCLEASE AND PAP PHOSPHATASE NRNA"/>
    <property type="match status" value="1"/>
</dbReference>
<gene>
    <name evidence="2" type="ORF">ENV02_01355</name>
</gene>
<evidence type="ECO:0000259" key="1">
    <source>
        <dbReference type="Pfam" id="PF01368"/>
    </source>
</evidence>
<organism evidence="2">
    <name type="scientific">Ignisphaera aggregans</name>
    <dbReference type="NCBI Taxonomy" id="334771"/>
    <lineage>
        <taxon>Archaea</taxon>
        <taxon>Thermoproteota</taxon>
        <taxon>Thermoprotei</taxon>
        <taxon>Desulfurococcales</taxon>
        <taxon>Desulfurococcaceae</taxon>
        <taxon>Ignisphaera</taxon>
    </lineage>
</organism>
<dbReference type="InterPro" id="IPR001667">
    <property type="entry name" value="DDH_dom"/>
</dbReference>
<protein>
    <recommendedName>
        <fullName evidence="1">DDH domain-containing protein</fullName>
    </recommendedName>
</protein>